<dbReference type="EMBL" id="HG994361">
    <property type="protein sequence ID" value="CAF2157665.1"/>
    <property type="molecule type" value="Genomic_DNA"/>
</dbReference>
<gene>
    <name evidence="1" type="ORF">DARMORV10_A07P04550.1</name>
</gene>
<dbReference type="AlphaFoldDB" id="A0A816YD30"/>
<sequence length="65" mass="7354">MVNRAICQHYKHHASTLHVSFKAIFRCIQTCQLCVHPLPSLRGSIEAHMRSPVSDPIRSLSEPCN</sequence>
<reference evidence="1" key="1">
    <citation type="submission" date="2021-01" db="EMBL/GenBank/DDBJ databases">
        <authorList>
            <consortium name="Genoscope - CEA"/>
            <person name="William W."/>
        </authorList>
    </citation>
    <scope>NUCLEOTIDE SEQUENCE</scope>
</reference>
<accession>A0A816YD30</accession>
<name>A0A816YD30_BRANA</name>
<protein>
    <submittedName>
        <fullName evidence="1">(rape) hypothetical protein</fullName>
    </submittedName>
</protein>
<evidence type="ECO:0000313" key="1">
    <source>
        <dbReference type="EMBL" id="CAF2157665.1"/>
    </source>
</evidence>
<proteinExistence type="predicted"/>
<dbReference type="Proteomes" id="UP001295469">
    <property type="component" value="Chromosome A07"/>
</dbReference>
<organism evidence="1">
    <name type="scientific">Brassica napus</name>
    <name type="common">Rape</name>
    <dbReference type="NCBI Taxonomy" id="3708"/>
    <lineage>
        <taxon>Eukaryota</taxon>
        <taxon>Viridiplantae</taxon>
        <taxon>Streptophyta</taxon>
        <taxon>Embryophyta</taxon>
        <taxon>Tracheophyta</taxon>
        <taxon>Spermatophyta</taxon>
        <taxon>Magnoliopsida</taxon>
        <taxon>eudicotyledons</taxon>
        <taxon>Gunneridae</taxon>
        <taxon>Pentapetalae</taxon>
        <taxon>rosids</taxon>
        <taxon>malvids</taxon>
        <taxon>Brassicales</taxon>
        <taxon>Brassicaceae</taxon>
        <taxon>Brassiceae</taxon>
        <taxon>Brassica</taxon>
    </lineage>
</organism>